<reference evidence="3" key="1">
    <citation type="submission" date="2021-01" db="EMBL/GenBank/DDBJ databases">
        <authorList>
            <person name="Corre E."/>
            <person name="Pelletier E."/>
            <person name="Niang G."/>
            <person name="Scheremetjew M."/>
            <person name="Finn R."/>
            <person name="Kale V."/>
            <person name="Holt S."/>
            <person name="Cochrane G."/>
            <person name="Meng A."/>
            <person name="Brown T."/>
            <person name="Cohen L."/>
        </authorList>
    </citation>
    <scope>NUCLEOTIDE SEQUENCE</scope>
    <source>
        <strain evidence="3">Clade-D-RCC2572</strain>
    </source>
</reference>
<feature type="coiled-coil region" evidence="1">
    <location>
        <begin position="153"/>
        <end position="180"/>
    </location>
</feature>
<dbReference type="AlphaFoldDB" id="A0A6U0EI88"/>
<gene>
    <name evidence="3" type="ORF">OMED0929_LOCUS1328</name>
</gene>
<accession>A0A6U0EI88</accession>
<evidence type="ECO:0000256" key="2">
    <source>
        <dbReference type="SAM" id="MobiDB-lite"/>
    </source>
</evidence>
<feature type="compositionally biased region" description="Low complexity" evidence="2">
    <location>
        <begin position="7"/>
        <end position="22"/>
    </location>
</feature>
<organism evidence="3">
    <name type="scientific">Ostreococcus mediterraneus</name>
    <dbReference type="NCBI Taxonomy" id="1486918"/>
    <lineage>
        <taxon>Eukaryota</taxon>
        <taxon>Viridiplantae</taxon>
        <taxon>Chlorophyta</taxon>
        <taxon>Mamiellophyceae</taxon>
        <taxon>Mamiellales</taxon>
        <taxon>Bathycoccaceae</taxon>
        <taxon>Ostreococcus</taxon>
    </lineage>
</organism>
<evidence type="ECO:0000313" key="3">
    <source>
        <dbReference type="EMBL" id="CAD8577687.1"/>
    </source>
</evidence>
<feature type="compositionally biased region" description="Low complexity" evidence="2">
    <location>
        <begin position="37"/>
        <end position="54"/>
    </location>
</feature>
<dbReference type="EMBL" id="HBEW01001565">
    <property type="protein sequence ID" value="CAD8577687.1"/>
    <property type="molecule type" value="Transcribed_RNA"/>
</dbReference>
<protein>
    <submittedName>
        <fullName evidence="3">Uncharacterized protein</fullName>
    </submittedName>
</protein>
<sequence>MPRRCALDAARAALTPSTSSPSLTFVSQTLRRIRHASSSSSSSPSTSASSATRSESVRSDVRSGKRPPFADIAAHVLTQTRAKQTFGWDWHAWHATLACIPAFASYCAVQYINATYFPEYEARMKAKESAANSAVEELKTSAAREETRRDVERDALEARVAELEARVIKAERERAAKANAQDKVNVTDKAQ</sequence>
<evidence type="ECO:0000256" key="1">
    <source>
        <dbReference type="SAM" id="Coils"/>
    </source>
</evidence>
<feature type="region of interest" description="Disordered" evidence="2">
    <location>
        <begin position="1"/>
        <end position="22"/>
    </location>
</feature>
<feature type="region of interest" description="Disordered" evidence="2">
    <location>
        <begin position="35"/>
        <end position="66"/>
    </location>
</feature>
<keyword evidence="1" id="KW-0175">Coiled coil</keyword>
<proteinExistence type="predicted"/>
<name>A0A6U0EI88_9CHLO</name>